<keyword evidence="2" id="KW-1185">Reference proteome</keyword>
<protein>
    <submittedName>
        <fullName evidence="1">Uncharacterized protein</fullName>
    </submittedName>
</protein>
<dbReference type="RefSeq" id="WP_366233488.1">
    <property type="nucleotide sequence ID" value="NZ_JBFBMH010000040.1"/>
</dbReference>
<dbReference type="Gene3D" id="2.40.380.10">
    <property type="entry name" value="FomD-like"/>
    <property type="match status" value="1"/>
</dbReference>
<sequence>MACSSGQRRATALAVHQGGRRAARGLGIGPFLRPGSQIDWHCRKPNWQTGDASNIAPMRVVRDDERGLVAWLAAGTPWSVWLFWSEASGADWAFAGWCVNLENAEWSIPQLSDLPR</sequence>
<evidence type="ECO:0000313" key="1">
    <source>
        <dbReference type="EMBL" id="MEW1976657.1"/>
    </source>
</evidence>
<comment type="caution">
    <text evidence="1">The sequence shown here is derived from an EMBL/GenBank/DDBJ whole genome shotgun (WGS) entry which is preliminary data.</text>
</comment>
<reference evidence="1 2" key="1">
    <citation type="submission" date="2024-06" db="EMBL/GenBank/DDBJ databases">
        <title>The Natural Products Discovery Center: Release of the First 8490 Sequenced Strains for Exploring Actinobacteria Biosynthetic Diversity.</title>
        <authorList>
            <person name="Kalkreuter E."/>
            <person name="Kautsar S.A."/>
            <person name="Yang D."/>
            <person name="Bader C.D."/>
            <person name="Teijaro C.N."/>
            <person name="Fluegel L."/>
            <person name="Davis C.M."/>
            <person name="Simpson J.R."/>
            <person name="Lauterbach L."/>
            <person name="Steele A.D."/>
            <person name="Gui C."/>
            <person name="Meng S."/>
            <person name="Li G."/>
            <person name="Viehrig K."/>
            <person name="Ye F."/>
            <person name="Su P."/>
            <person name="Kiefer A.F."/>
            <person name="Nichols A."/>
            <person name="Cepeda A.J."/>
            <person name="Yan W."/>
            <person name="Fan B."/>
            <person name="Jiang Y."/>
            <person name="Adhikari A."/>
            <person name="Zheng C.-J."/>
            <person name="Schuster L."/>
            <person name="Cowan T.M."/>
            <person name="Smanski M.J."/>
            <person name="Chevrette M.G."/>
            <person name="De Carvalho L.P.S."/>
            <person name="Shen B."/>
        </authorList>
    </citation>
    <scope>NUCLEOTIDE SEQUENCE [LARGE SCALE GENOMIC DNA]</scope>
    <source>
        <strain evidence="1 2">NPDC077434</strain>
    </source>
</reference>
<dbReference type="Proteomes" id="UP001553715">
    <property type="component" value="Unassembled WGS sequence"/>
</dbReference>
<gene>
    <name evidence="1" type="ORF">AB0301_16505</name>
</gene>
<dbReference type="EMBL" id="JBFBMH010000040">
    <property type="protein sequence ID" value="MEW1976657.1"/>
    <property type="molecule type" value="Genomic_DNA"/>
</dbReference>
<dbReference type="InterPro" id="IPR035930">
    <property type="entry name" value="FomD-like_sf"/>
</dbReference>
<evidence type="ECO:0000313" key="2">
    <source>
        <dbReference type="Proteomes" id="UP001553715"/>
    </source>
</evidence>
<organism evidence="1 2">
    <name type="scientific">Microbacterium profundi</name>
    <dbReference type="NCBI Taxonomy" id="450380"/>
    <lineage>
        <taxon>Bacteria</taxon>
        <taxon>Bacillati</taxon>
        <taxon>Actinomycetota</taxon>
        <taxon>Actinomycetes</taxon>
        <taxon>Micrococcales</taxon>
        <taxon>Microbacteriaceae</taxon>
        <taxon>Microbacterium</taxon>
    </lineage>
</organism>
<accession>A0ABV3LMN1</accession>
<name>A0ABV3LMN1_9MICO</name>
<proteinExistence type="predicted"/>